<dbReference type="PANTHER" id="PTHR11339">
    <property type="entry name" value="EXTRACELLULAR MATRIX GLYCOPROTEIN RELATED"/>
    <property type="match status" value="1"/>
</dbReference>
<dbReference type="PROSITE" id="PS51233">
    <property type="entry name" value="VWFD"/>
    <property type="match status" value="1"/>
</dbReference>
<gene>
    <name evidence="6" type="primary">LOC100368740</name>
</gene>
<dbReference type="SMART" id="SM00216">
    <property type="entry name" value="VWD"/>
    <property type="match status" value="1"/>
</dbReference>
<feature type="domain" description="VWFD" evidence="4">
    <location>
        <begin position="149"/>
        <end position="341"/>
    </location>
</feature>
<keyword evidence="2" id="KW-0325">Glycoprotein</keyword>
<dbReference type="InterPro" id="IPR001846">
    <property type="entry name" value="VWF_type-D"/>
</dbReference>
<keyword evidence="5" id="KW-1185">Reference proteome</keyword>
<feature type="signal peptide" evidence="3">
    <location>
        <begin position="1"/>
        <end position="21"/>
    </location>
</feature>
<organism evidence="5 6">
    <name type="scientific">Saccoglossus kowalevskii</name>
    <name type="common">Acorn worm</name>
    <dbReference type="NCBI Taxonomy" id="10224"/>
    <lineage>
        <taxon>Eukaryota</taxon>
        <taxon>Metazoa</taxon>
        <taxon>Hemichordata</taxon>
        <taxon>Enteropneusta</taxon>
        <taxon>Harrimaniidae</taxon>
        <taxon>Saccoglossus</taxon>
    </lineage>
</organism>
<evidence type="ECO:0000256" key="2">
    <source>
        <dbReference type="ARBA" id="ARBA00023180"/>
    </source>
</evidence>
<dbReference type="Pfam" id="PF00094">
    <property type="entry name" value="VWD"/>
    <property type="match status" value="1"/>
</dbReference>
<name>A0ABM0MG88_SACKO</name>
<sequence>MHRCLIVFCLVILAIACQSNAKVVKRAEGNPHDLMVPGQGQASKCLQCKLSDKMSLAECLLKPESDPDKYEHCTSARPECMTQLWQKNTGLVFISECQQIEACIEESENEPHFNECDVAPIYVKTKCRYCCDNNTITQGYYCPPPRKTVTCTVHGDPRFTTFDGYKYHEGGDCAMYSLMHMACGHDFRIDVKVTEHKTKDHYRVGSLLLIQKDETFELGPNDGVNPVTYLLTPGGASSLIDDAVLPEYYGTYNQFLLSKHADSYHVTMDLDLDGYYDIVVRWGIRRVEIDVSQPYSQCYDIHGLCGDANGSPEYEWITPDGVNATSDAEFHTSWGEGNGCGTLAGHYP</sequence>
<evidence type="ECO:0000313" key="5">
    <source>
        <dbReference type="Proteomes" id="UP000694865"/>
    </source>
</evidence>
<keyword evidence="3" id="KW-0732">Signal</keyword>
<feature type="chain" id="PRO_5046567958" evidence="3">
    <location>
        <begin position="22"/>
        <end position="348"/>
    </location>
</feature>
<dbReference type="GeneID" id="100368740"/>
<proteinExistence type="predicted"/>
<protein>
    <submittedName>
        <fullName evidence="6">Mucin-6-like</fullName>
    </submittedName>
</protein>
<evidence type="ECO:0000313" key="6">
    <source>
        <dbReference type="RefSeq" id="XP_006819029.1"/>
    </source>
</evidence>
<evidence type="ECO:0000259" key="4">
    <source>
        <dbReference type="PROSITE" id="PS51233"/>
    </source>
</evidence>
<evidence type="ECO:0000256" key="3">
    <source>
        <dbReference type="SAM" id="SignalP"/>
    </source>
</evidence>
<reference evidence="6" key="1">
    <citation type="submission" date="2025-08" db="UniProtKB">
        <authorList>
            <consortium name="RefSeq"/>
        </authorList>
    </citation>
    <scope>IDENTIFICATION</scope>
    <source>
        <tissue evidence="6">Testes</tissue>
    </source>
</reference>
<dbReference type="RefSeq" id="XP_006819029.1">
    <property type="nucleotide sequence ID" value="XM_006818966.1"/>
</dbReference>
<evidence type="ECO:0000256" key="1">
    <source>
        <dbReference type="ARBA" id="ARBA00023157"/>
    </source>
</evidence>
<keyword evidence="1" id="KW-1015">Disulfide bond</keyword>
<dbReference type="PROSITE" id="PS51257">
    <property type="entry name" value="PROKAR_LIPOPROTEIN"/>
    <property type="match status" value="1"/>
</dbReference>
<accession>A0ABM0MG88</accession>
<dbReference type="InterPro" id="IPR050780">
    <property type="entry name" value="Mucin_vWF_Thrombospondin_sf"/>
</dbReference>
<dbReference type="Proteomes" id="UP000694865">
    <property type="component" value="Unplaced"/>
</dbReference>
<dbReference type="PANTHER" id="PTHR11339:SF373">
    <property type="entry name" value="VWFD DOMAIN-CONTAINING PROTEIN"/>
    <property type="match status" value="1"/>
</dbReference>